<dbReference type="Gene3D" id="3.40.50.1820">
    <property type="entry name" value="alpha/beta hydrolase"/>
    <property type="match status" value="1"/>
</dbReference>
<dbReference type="OrthoDB" id="9812774at2"/>
<feature type="domain" description="AB hydrolase-1" evidence="1">
    <location>
        <begin position="25"/>
        <end position="250"/>
    </location>
</feature>
<protein>
    <submittedName>
        <fullName evidence="2">Alpha/beta fold hydrolase</fullName>
    </submittedName>
</protein>
<dbReference type="Pfam" id="PF12697">
    <property type="entry name" value="Abhydrolase_6"/>
    <property type="match status" value="1"/>
</dbReference>
<proteinExistence type="predicted"/>
<dbReference type="InterPro" id="IPR029058">
    <property type="entry name" value="AB_hydrolase_fold"/>
</dbReference>
<dbReference type="PRINTS" id="PR00111">
    <property type="entry name" value="ABHYDROLASE"/>
</dbReference>
<evidence type="ECO:0000313" key="2">
    <source>
        <dbReference type="EMBL" id="RDE08599.1"/>
    </source>
</evidence>
<dbReference type="GO" id="GO:0016787">
    <property type="term" value="F:hydrolase activity"/>
    <property type="evidence" value="ECO:0007669"/>
    <property type="project" value="UniProtKB-KW"/>
</dbReference>
<dbReference type="AlphaFoldDB" id="A0A369W3I0"/>
<gene>
    <name evidence="2" type="ORF">DVH29_10575</name>
</gene>
<reference evidence="3" key="1">
    <citation type="submission" date="2018-07" db="EMBL/GenBank/DDBJ databases">
        <authorList>
            <person name="Liu B.-T."/>
            <person name="Du Z."/>
        </authorList>
    </citation>
    <scope>NUCLEOTIDE SEQUENCE [LARGE SCALE GENOMIC DNA]</scope>
    <source>
        <strain evidence="3">XYN52</strain>
    </source>
</reference>
<keyword evidence="3" id="KW-1185">Reference proteome</keyword>
<dbReference type="InterPro" id="IPR050266">
    <property type="entry name" value="AB_hydrolase_sf"/>
</dbReference>
<evidence type="ECO:0000259" key="1">
    <source>
        <dbReference type="Pfam" id="PF12697"/>
    </source>
</evidence>
<dbReference type="SUPFAM" id="SSF53474">
    <property type="entry name" value="alpha/beta-Hydrolases"/>
    <property type="match status" value="1"/>
</dbReference>
<dbReference type="InterPro" id="IPR000073">
    <property type="entry name" value="AB_hydrolase_1"/>
</dbReference>
<comment type="caution">
    <text evidence="2">The sequence shown here is derived from an EMBL/GenBank/DDBJ whole genome shotgun (WGS) entry which is preliminary data.</text>
</comment>
<dbReference type="PANTHER" id="PTHR43798">
    <property type="entry name" value="MONOACYLGLYCEROL LIPASE"/>
    <property type="match status" value="1"/>
</dbReference>
<dbReference type="Proteomes" id="UP000253759">
    <property type="component" value="Unassembled WGS sequence"/>
</dbReference>
<dbReference type="EMBL" id="QQNH01000014">
    <property type="protein sequence ID" value="RDE08599.1"/>
    <property type="molecule type" value="Genomic_DNA"/>
</dbReference>
<dbReference type="RefSeq" id="WP_114646147.1">
    <property type="nucleotide sequence ID" value="NZ_QQNH01000014.1"/>
</dbReference>
<organism evidence="2 3">
    <name type="scientific">Pelagibacterium lacus</name>
    <dbReference type="NCBI Taxonomy" id="2282655"/>
    <lineage>
        <taxon>Bacteria</taxon>
        <taxon>Pseudomonadati</taxon>
        <taxon>Pseudomonadota</taxon>
        <taxon>Alphaproteobacteria</taxon>
        <taxon>Hyphomicrobiales</taxon>
        <taxon>Devosiaceae</taxon>
        <taxon>Pelagibacterium</taxon>
    </lineage>
</organism>
<keyword evidence="2" id="KW-0378">Hydrolase</keyword>
<accession>A0A369W3I0</accession>
<evidence type="ECO:0000313" key="3">
    <source>
        <dbReference type="Proteomes" id="UP000253759"/>
    </source>
</evidence>
<name>A0A369W3I0_9HYPH</name>
<sequence length="264" mass="28365">MTPQILQLSDGAAVRLRDLGDGEPILLIHGVGMRLEAWEPQIAALSTRWRVLAADMPGHGESDPLPEGAGLADFVAWAARLIETLACGPVNLVGHSMGALIASGVAIERPELVRRLALLNAVHRRTPVARAAVLARAEDIAQGRTGIESALERWFGPGDEAVRDHVADWFRTIDQQGYLAAYRAFARGDTVYADRLGEIAVPALLLTGENDPNSTPAMSRAMAALMPRGEARIVDGHRHMVNLTAPEMVTAALEDLLAREEACP</sequence>